<accession>A0A1Z4GRU4</accession>
<geneLocation type="plasmid" evidence="2">
    <name>Plasmid2 dna</name>
</geneLocation>
<dbReference type="EMBL" id="AP018176">
    <property type="protein sequence ID" value="BAY20213.1"/>
    <property type="molecule type" value="Genomic_DNA"/>
</dbReference>
<dbReference type="AlphaFoldDB" id="A0A1Z4GRU4"/>
<sequence length="62" mass="6953">MLKQGISLAEAAKRLGVSQSDLYVAVQKEQISTFRTDTRTVVSLGALKDYQIRRSFISDHKP</sequence>
<dbReference type="OrthoDB" id="515660at2"/>
<keyword evidence="1" id="KW-0614">Plasmid</keyword>
<protein>
    <recommendedName>
        <fullName evidence="3">Helix-turn-helix domain-containing protein</fullName>
    </recommendedName>
</protein>
<reference evidence="1 2" key="1">
    <citation type="submission" date="2017-06" db="EMBL/GenBank/DDBJ databases">
        <title>Genome sequencing of cyanobaciteial culture collection at National Institute for Environmental Studies (NIES).</title>
        <authorList>
            <person name="Hirose Y."/>
            <person name="Shimura Y."/>
            <person name="Fujisawa T."/>
            <person name="Nakamura Y."/>
            <person name="Kawachi M."/>
        </authorList>
    </citation>
    <scope>NUCLEOTIDE SEQUENCE [LARGE SCALE GENOMIC DNA]</scope>
    <source>
        <strain evidence="1 2">NIES-21</strain>
        <plasmid evidence="2">Plasmid2 dna</plasmid>
    </source>
</reference>
<evidence type="ECO:0000313" key="2">
    <source>
        <dbReference type="Proteomes" id="UP000218287"/>
    </source>
</evidence>
<proteinExistence type="predicted"/>
<keyword evidence="2" id="KW-1185">Reference proteome</keyword>
<gene>
    <name evidence="1" type="ORF">NIES21_60830</name>
</gene>
<evidence type="ECO:0000313" key="1">
    <source>
        <dbReference type="EMBL" id="BAY20213.1"/>
    </source>
</evidence>
<organism evidence="1 2">
    <name type="scientific">Anabaenopsis circularis NIES-21</name>
    <dbReference type="NCBI Taxonomy" id="1085406"/>
    <lineage>
        <taxon>Bacteria</taxon>
        <taxon>Bacillati</taxon>
        <taxon>Cyanobacteriota</taxon>
        <taxon>Cyanophyceae</taxon>
        <taxon>Nostocales</taxon>
        <taxon>Nodulariaceae</taxon>
        <taxon>Anabaenopsis</taxon>
    </lineage>
</organism>
<name>A0A1Z4GRU4_9CYAN</name>
<evidence type="ECO:0008006" key="3">
    <source>
        <dbReference type="Google" id="ProtNLM"/>
    </source>
</evidence>
<dbReference type="Proteomes" id="UP000218287">
    <property type="component" value="Plasmid Plasmid2 dna"/>
</dbReference>